<gene>
    <name evidence="2" type="ORF">RCO7_00153</name>
</gene>
<comment type="caution">
    <text evidence="2">The sequence shown here is derived from an EMBL/GenBank/DDBJ whole genome shotgun (WGS) entry which is preliminary data.</text>
</comment>
<dbReference type="EMBL" id="FJUW01000013">
    <property type="protein sequence ID" value="CZS97586.1"/>
    <property type="molecule type" value="Genomic_DNA"/>
</dbReference>
<reference evidence="3" key="1">
    <citation type="submission" date="2016-03" db="EMBL/GenBank/DDBJ databases">
        <authorList>
            <person name="Ploux O."/>
        </authorList>
    </citation>
    <scope>NUCLEOTIDE SEQUENCE [LARGE SCALE GENOMIC DNA]</scope>
    <source>
        <strain evidence="3">UK7</strain>
    </source>
</reference>
<feature type="region of interest" description="Disordered" evidence="1">
    <location>
        <begin position="377"/>
        <end position="402"/>
    </location>
</feature>
<feature type="compositionally biased region" description="Polar residues" evidence="1">
    <location>
        <begin position="249"/>
        <end position="259"/>
    </location>
</feature>
<feature type="compositionally biased region" description="Acidic residues" evidence="1">
    <location>
        <begin position="214"/>
        <end position="229"/>
    </location>
</feature>
<sequence>MATFSTLEALQTLCISIPDWNTRLDELNSQIALRQIHLARLTENDRPPTRSMKNKGSTESLRPKDSNENPFSFGNSEDLGGTEPNPIDTPKPAHNVFGGSHSVAARVAITSSPKTSPNTEPSQDPLARDTAQSPARGRISPAALRKRKTESMASGESVAPKFRTRSMIIVYYDDRVQIAFEELVKFVSGSRNSMRKGKMAAKMAEMKRAAELEIGSDEEDEDGNENEQVDDFKNGDPSPAHLLVAAKTSARTARQTSNLPAGAGLEPDTTPEPQLPKLKFTSTRQMGPSRGLPAKTDNYGGSLNVNMLRGYRRGAGETPDIFDELDTGLEWCQGHCEHAAHQFLRDGDCGTEIQNIKKRFLEVKEAAEKEIEKLKKEEADSPKFEPKSEVTKKSLQMKAPINRKELPLSNSLEVDDNIEVDDEGVDDMLPRPILAFKRSRDV</sequence>
<evidence type="ECO:0000256" key="1">
    <source>
        <dbReference type="SAM" id="MobiDB-lite"/>
    </source>
</evidence>
<feature type="region of interest" description="Disordered" evidence="1">
    <location>
        <begin position="214"/>
        <end position="298"/>
    </location>
</feature>
<proteinExistence type="predicted"/>
<feature type="compositionally biased region" description="Basic and acidic residues" evidence="1">
    <location>
        <begin position="377"/>
        <end position="392"/>
    </location>
</feature>
<dbReference type="Proteomes" id="UP000178129">
    <property type="component" value="Unassembled WGS sequence"/>
</dbReference>
<feature type="region of interest" description="Disordered" evidence="1">
    <location>
        <begin position="111"/>
        <end position="158"/>
    </location>
</feature>
<name>A0A1E1KHR9_9HELO</name>
<organism evidence="2 3">
    <name type="scientific">Rhynchosporium graminicola</name>
    <dbReference type="NCBI Taxonomy" id="2792576"/>
    <lineage>
        <taxon>Eukaryota</taxon>
        <taxon>Fungi</taxon>
        <taxon>Dikarya</taxon>
        <taxon>Ascomycota</taxon>
        <taxon>Pezizomycotina</taxon>
        <taxon>Leotiomycetes</taxon>
        <taxon>Helotiales</taxon>
        <taxon>Ploettnerulaceae</taxon>
        <taxon>Rhynchosporium</taxon>
    </lineage>
</organism>
<protein>
    <submittedName>
        <fullName evidence="2">Uncharacterized protein</fullName>
    </submittedName>
</protein>
<feature type="compositionally biased region" description="Polar residues" evidence="1">
    <location>
        <begin position="111"/>
        <end position="122"/>
    </location>
</feature>
<feature type="region of interest" description="Disordered" evidence="1">
    <location>
        <begin position="42"/>
        <end position="98"/>
    </location>
</feature>
<keyword evidence="3" id="KW-1185">Reference proteome</keyword>
<accession>A0A1E1KHR9</accession>
<evidence type="ECO:0000313" key="2">
    <source>
        <dbReference type="EMBL" id="CZS97586.1"/>
    </source>
</evidence>
<dbReference type="InParanoid" id="A0A1E1KHR9"/>
<evidence type="ECO:0000313" key="3">
    <source>
        <dbReference type="Proteomes" id="UP000178129"/>
    </source>
</evidence>
<dbReference type="AlphaFoldDB" id="A0A1E1KHR9"/>